<reference evidence="3" key="1">
    <citation type="submission" date="2018-04" db="EMBL/GenBank/DDBJ databases">
        <title>Whole genome sequencing of Hypsizygus marmoreus.</title>
        <authorList>
            <person name="Choi I.-G."/>
            <person name="Min B."/>
            <person name="Kim J.-G."/>
            <person name="Kim S."/>
            <person name="Oh Y.-L."/>
            <person name="Kong W.-S."/>
            <person name="Park H."/>
            <person name="Jeong J."/>
            <person name="Song E.-S."/>
        </authorList>
    </citation>
    <scope>NUCLEOTIDE SEQUENCE [LARGE SCALE GENOMIC DNA]</scope>
    <source>
        <strain evidence="3">51987-8</strain>
    </source>
</reference>
<dbReference type="InParanoid" id="A0A369K8Q9"/>
<comment type="caution">
    <text evidence="3">The sequence shown here is derived from an EMBL/GenBank/DDBJ whole genome shotgun (WGS) entry which is preliminary data.</text>
</comment>
<feature type="transmembrane region" description="Helical" evidence="2">
    <location>
        <begin position="69"/>
        <end position="91"/>
    </location>
</feature>
<evidence type="ECO:0000313" key="4">
    <source>
        <dbReference type="Proteomes" id="UP000076154"/>
    </source>
</evidence>
<name>A0A369K8Q9_HYPMA</name>
<keyword evidence="2" id="KW-0472">Membrane</keyword>
<evidence type="ECO:0000256" key="1">
    <source>
        <dbReference type="SAM" id="MobiDB-lite"/>
    </source>
</evidence>
<dbReference type="Proteomes" id="UP000076154">
    <property type="component" value="Unassembled WGS sequence"/>
</dbReference>
<keyword evidence="4" id="KW-1185">Reference proteome</keyword>
<accession>A0A369K8Q9</accession>
<feature type="region of interest" description="Disordered" evidence="1">
    <location>
        <begin position="101"/>
        <end position="122"/>
    </location>
</feature>
<sequence length="122" mass="13754">MPSSMSSINSIKCLHRSAQRKRVRFGFRPPGFFRRSKCPKIFALEVHNSHTPELHLRSVENEVEASTRWWSFVLFGVFYVFHACISASLALSRLFPMAWNSPVSSSDLPTTQGTRGSSPPPS</sequence>
<evidence type="ECO:0008006" key="5">
    <source>
        <dbReference type="Google" id="ProtNLM"/>
    </source>
</evidence>
<evidence type="ECO:0000313" key="3">
    <source>
        <dbReference type="EMBL" id="RDB28213.1"/>
    </source>
</evidence>
<keyword evidence="2" id="KW-0812">Transmembrane</keyword>
<protein>
    <recommendedName>
        <fullName evidence="5">Transmembrane protein</fullName>
    </recommendedName>
</protein>
<keyword evidence="2" id="KW-1133">Transmembrane helix</keyword>
<dbReference type="EMBL" id="LUEZ02000012">
    <property type="protein sequence ID" value="RDB28213.1"/>
    <property type="molecule type" value="Genomic_DNA"/>
</dbReference>
<evidence type="ECO:0000256" key="2">
    <source>
        <dbReference type="SAM" id="Phobius"/>
    </source>
</evidence>
<organism evidence="3 4">
    <name type="scientific">Hypsizygus marmoreus</name>
    <name type="common">White beech mushroom</name>
    <name type="synonym">Agaricus marmoreus</name>
    <dbReference type="NCBI Taxonomy" id="39966"/>
    <lineage>
        <taxon>Eukaryota</taxon>
        <taxon>Fungi</taxon>
        <taxon>Dikarya</taxon>
        <taxon>Basidiomycota</taxon>
        <taxon>Agaricomycotina</taxon>
        <taxon>Agaricomycetes</taxon>
        <taxon>Agaricomycetidae</taxon>
        <taxon>Agaricales</taxon>
        <taxon>Tricholomatineae</taxon>
        <taxon>Lyophyllaceae</taxon>
        <taxon>Hypsizygus</taxon>
    </lineage>
</organism>
<dbReference type="AlphaFoldDB" id="A0A369K8Q9"/>
<proteinExistence type="predicted"/>
<gene>
    <name evidence="3" type="ORF">Hypma_001370</name>
</gene>